<evidence type="ECO:0000313" key="2">
    <source>
        <dbReference type="EMBL" id="GEK82708.1"/>
    </source>
</evidence>
<evidence type="ECO:0000313" key="3">
    <source>
        <dbReference type="EMBL" id="MBA8814116.1"/>
    </source>
</evidence>
<dbReference type="Proteomes" id="UP000522688">
    <property type="component" value="Unassembled WGS sequence"/>
</dbReference>
<evidence type="ECO:0000256" key="1">
    <source>
        <dbReference type="SAM" id="MobiDB-lite"/>
    </source>
</evidence>
<keyword evidence="4" id="KW-1185">Reference proteome</keyword>
<evidence type="ECO:0000313" key="4">
    <source>
        <dbReference type="Proteomes" id="UP000321154"/>
    </source>
</evidence>
<accession>A0A7W3JJP1</accession>
<comment type="caution">
    <text evidence="3">The sequence shown here is derived from an EMBL/GenBank/DDBJ whole genome shotgun (WGS) entry which is preliminary data.</text>
</comment>
<organism evidence="3 5">
    <name type="scientific">Frigoribacterium faeni</name>
    <dbReference type="NCBI Taxonomy" id="145483"/>
    <lineage>
        <taxon>Bacteria</taxon>
        <taxon>Bacillati</taxon>
        <taxon>Actinomycetota</taxon>
        <taxon>Actinomycetes</taxon>
        <taxon>Micrococcales</taxon>
        <taxon>Microbacteriaceae</taxon>
        <taxon>Frigoribacterium</taxon>
    </lineage>
</organism>
<name>A0A7W3JJP1_9MICO</name>
<dbReference type="OrthoDB" id="3775353at2"/>
<gene>
    <name evidence="3" type="ORF">FB463_002382</name>
    <name evidence="2" type="ORF">FFA01_10170</name>
</gene>
<proteinExistence type="predicted"/>
<reference evidence="2 4" key="1">
    <citation type="submission" date="2019-07" db="EMBL/GenBank/DDBJ databases">
        <title>Whole genome shotgun sequence of Frigoribacterium faeni NBRC 103066.</title>
        <authorList>
            <person name="Hosoyama A."/>
            <person name="Uohara A."/>
            <person name="Ohji S."/>
            <person name="Ichikawa N."/>
        </authorList>
    </citation>
    <scope>NUCLEOTIDE SEQUENCE [LARGE SCALE GENOMIC DNA]</scope>
    <source>
        <strain evidence="2 4">NBRC 103066</strain>
    </source>
</reference>
<feature type="compositionally biased region" description="Low complexity" evidence="1">
    <location>
        <begin position="216"/>
        <end position="247"/>
    </location>
</feature>
<sequence>MRIDLHDVAIGEGPGADLPPITVSADQGEPGFVAVETENAPTVASLVAGGRMAADHGRVLIDGRDDAAAIRASFALVDTPGVAEPFGSLTVTQVAREELVLAGLRSDRASIADLLGSIGLDEHRRTRLHALPTDLRVRLLCELAVLRPEVRGIVLTTPERHGGDVAAWLAVVHDLVARDYTVLVVTSYAALALATSAAEPLPEPEPKVEPEPEPEPILSVGDPAGPDTDTPDATAAVAPSTPESDRS</sequence>
<feature type="region of interest" description="Disordered" evidence="1">
    <location>
        <begin position="198"/>
        <end position="247"/>
    </location>
</feature>
<reference evidence="3 5" key="2">
    <citation type="submission" date="2020-07" db="EMBL/GenBank/DDBJ databases">
        <title>Sequencing the genomes of 1000 actinobacteria strains.</title>
        <authorList>
            <person name="Klenk H.-P."/>
        </authorList>
    </citation>
    <scope>NUCLEOTIDE SEQUENCE [LARGE SCALE GENOMIC DNA]</scope>
    <source>
        <strain evidence="3 5">DSM 10309</strain>
    </source>
</reference>
<evidence type="ECO:0000313" key="5">
    <source>
        <dbReference type="Proteomes" id="UP000522688"/>
    </source>
</evidence>
<dbReference type="AlphaFoldDB" id="A0A7W3JJP1"/>
<dbReference type="RefSeq" id="WP_146853644.1">
    <property type="nucleotide sequence ID" value="NZ_BAAAHR010000006.1"/>
</dbReference>
<dbReference type="EMBL" id="JACGWW010000003">
    <property type="protein sequence ID" value="MBA8814116.1"/>
    <property type="molecule type" value="Genomic_DNA"/>
</dbReference>
<evidence type="ECO:0008006" key="6">
    <source>
        <dbReference type="Google" id="ProtNLM"/>
    </source>
</evidence>
<dbReference type="Proteomes" id="UP000321154">
    <property type="component" value="Unassembled WGS sequence"/>
</dbReference>
<protein>
    <recommendedName>
        <fullName evidence="6">ABC transporter ATP-binding protein</fullName>
    </recommendedName>
</protein>
<dbReference type="EMBL" id="BJUV01000007">
    <property type="protein sequence ID" value="GEK82708.1"/>
    <property type="molecule type" value="Genomic_DNA"/>
</dbReference>